<protein>
    <submittedName>
        <fullName evidence="2">Uncharacterized protein</fullName>
    </submittedName>
</protein>
<keyword evidence="3" id="KW-1185">Reference proteome</keyword>
<feature type="compositionally biased region" description="Basic and acidic residues" evidence="1">
    <location>
        <begin position="70"/>
        <end position="83"/>
    </location>
</feature>
<feature type="compositionally biased region" description="Low complexity" evidence="1">
    <location>
        <begin position="249"/>
        <end position="259"/>
    </location>
</feature>
<feature type="region of interest" description="Disordered" evidence="1">
    <location>
        <begin position="349"/>
        <end position="376"/>
    </location>
</feature>
<evidence type="ECO:0000256" key="1">
    <source>
        <dbReference type="SAM" id="MobiDB-lite"/>
    </source>
</evidence>
<dbReference type="EMBL" id="KN832871">
    <property type="protein sequence ID" value="KIN06683.1"/>
    <property type="molecule type" value="Genomic_DNA"/>
</dbReference>
<dbReference type="AlphaFoldDB" id="A0A0C3DX57"/>
<sequence>MGLPIFVVPTEPDVAIKAAEKAASASRSAIRRQRAVRRSQAPVSVENIRRRMQGIVTDSNSDRYEIWENAARDQRPSPRRADELSSASHARGARGLEEERMRLRDSISFERQHPPNVVIDGPLMPPAPEPRDYTTTEMRRRDIQHLLEVRRDLRRIARRRPAPTPPYTDTDLALMARMGTESPRASSGTPARSPRLTLGELETTVTFGGRLAPETSSSTAPEPPRLARSPSGRPRAQETEIQENQETSAADGAGAPAGDITEANRRARADISERFRILNRVSNHIERSHRFLRQQRLDGLGDRDRSLSPDGGAAAWETLLSSIAPDPQPPSAGSSFASTSAAAAAAAAASSSANSGTSTSTPLSSFGRTDEVPPLQDCDISDSALNSDEEDDMQILHHIIRTSADRQPWRTSWADVAAARADRVAQISSTEDTEHLGGMQRIISRLAERDDIPEEWWRVAGLRREPAS</sequence>
<dbReference type="Proteomes" id="UP000054321">
    <property type="component" value="Unassembled WGS sequence"/>
</dbReference>
<evidence type="ECO:0000313" key="2">
    <source>
        <dbReference type="EMBL" id="KIN06683.1"/>
    </source>
</evidence>
<feature type="compositionally biased region" description="Low complexity" evidence="1">
    <location>
        <begin position="349"/>
        <end position="361"/>
    </location>
</feature>
<gene>
    <name evidence="2" type="ORF">OIDMADRAFT_142213</name>
</gene>
<dbReference type="HOGENOM" id="CLU_584068_0_0_1"/>
<accession>A0A0C3DX57</accession>
<feature type="region of interest" description="Disordered" evidence="1">
    <location>
        <begin position="70"/>
        <end position="99"/>
    </location>
</feature>
<feature type="region of interest" description="Disordered" evidence="1">
    <location>
        <begin position="113"/>
        <end position="133"/>
    </location>
</feature>
<evidence type="ECO:0000313" key="3">
    <source>
        <dbReference type="Proteomes" id="UP000054321"/>
    </source>
</evidence>
<feature type="region of interest" description="Disordered" evidence="1">
    <location>
        <begin position="179"/>
        <end position="265"/>
    </location>
</feature>
<dbReference type="InParanoid" id="A0A0C3DX57"/>
<reference evidence="3" key="2">
    <citation type="submission" date="2015-01" db="EMBL/GenBank/DDBJ databases">
        <title>Evolutionary Origins and Diversification of the Mycorrhizal Mutualists.</title>
        <authorList>
            <consortium name="DOE Joint Genome Institute"/>
            <consortium name="Mycorrhizal Genomics Consortium"/>
            <person name="Kohler A."/>
            <person name="Kuo A."/>
            <person name="Nagy L.G."/>
            <person name="Floudas D."/>
            <person name="Copeland A."/>
            <person name="Barry K.W."/>
            <person name="Cichocki N."/>
            <person name="Veneault-Fourrey C."/>
            <person name="LaButti K."/>
            <person name="Lindquist E.A."/>
            <person name="Lipzen A."/>
            <person name="Lundell T."/>
            <person name="Morin E."/>
            <person name="Murat C."/>
            <person name="Riley R."/>
            <person name="Ohm R."/>
            <person name="Sun H."/>
            <person name="Tunlid A."/>
            <person name="Henrissat B."/>
            <person name="Grigoriev I.V."/>
            <person name="Hibbett D.S."/>
            <person name="Martin F."/>
        </authorList>
    </citation>
    <scope>NUCLEOTIDE SEQUENCE [LARGE SCALE GENOMIC DNA]</scope>
    <source>
        <strain evidence="3">Zn</strain>
    </source>
</reference>
<proteinExistence type="predicted"/>
<name>A0A0C3DX57_OIDMZ</name>
<organism evidence="2 3">
    <name type="scientific">Oidiodendron maius (strain Zn)</name>
    <dbReference type="NCBI Taxonomy" id="913774"/>
    <lineage>
        <taxon>Eukaryota</taxon>
        <taxon>Fungi</taxon>
        <taxon>Dikarya</taxon>
        <taxon>Ascomycota</taxon>
        <taxon>Pezizomycotina</taxon>
        <taxon>Leotiomycetes</taxon>
        <taxon>Leotiomycetes incertae sedis</taxon>
        <taxon>Myxotrichaceae</taxon>
        <taxon>Oidiodendron</taxon>
    </lineage>
</organism>
<reference evidence="2 3" key="1">
    <citation type="submission" date="2014-04" db="EMBL/GenBank/DDBJ databases">
        <authorList>
            <consortium name="DOE Joint Genome Institute"/>
            <person name="Kuo A."/>
            <person name="Martino E."/>
            <person name="Perotto S."/>
            <person name="Kohler A."/>
            <person name="Nagy L.G."/>
            <person name="Floudas D."/>
            <person name="Copeland A."/>
            <person name="Barry K.W."/>
            <person name="Cichocki N."/>
            <person name="Veneault-Fourrey C."/>
            <person name="LaButti K."/>
            <person name="Lindquist E.A."/>
            <person name="Lipzen A."/>
            <person name="Lundell T."/>
            <person name="Morin E."/>
            <person name="Murat C."/>
            <person name="Sun H."/>
            <person name="Tunlid A."/>
            <person name="Henrissat B."/>
            <person name="Grigoriev I.V."/>
            <person name="Hibbett D.S."/>
            <person name="Martin F."/>
            <person name="Nordberg H.P."/>
            <person name="Cantor M.N."/>
            <person name="Hua S.X."/>
        </authorList>
    </citation>
    <scope>NUCLEOTIDE SEQUENCE [LARGE SCALE GENOMIC DNA]</scope>
    <source>
        <strain evidence="2 3">Zn</strain>
    </source>
</reference>
<dbReference type="OrthoDB" id="3946700at2759"/>